<dbReference type="EMBL" id="CAKOGP040001825">
    <property type="protein sequence ID" value="CAJ1953306.1"/>
    <property type="molecule type" value="Genomic_DNA"/>
</dbReference>
<dbReference type="Pfam" id="PF13812">
    <property type="entry name" value="PPR_3"/>
    <property type="match status" value="1"/>
</dbReference>
<reference evidence="4" key="1">
    <citation type="submission" date="2023-08" db="EMBL/GenBank/DDBJ databases">
        <authorList>
            <person name="Audoor S."/>
            <person name="Bilcke G."/>
        </authorList>
    </citation>
    <scope>NUCLEOTIDE SEQUENCE</scope>
</reference>
<gene>
    <name evidence="4" type="ORF">CYCCA115_LOCUS13964</name>
</gene>
<accession>A0AAD2FUA2</accession>
<feature type="repeat" description="PPR" evidence="2">
    <location>
        <begin position="602"/>
        <end position="636"/>
    </location>
</feature>
<feature type="repeat" description="PPR" evidence="2">
    <location>
        <begin position="676"/>
        <end position="710"/>
    </location>
</feature>
<name>A0AAD2FUA2_9STRA</name>
<protein>
    <recommendedName>
        <fullName evidence="6">PDZ domain-containing protein</fullName>
    </recommendedName>
</protein>
<dbReference type="Gene3D" id="2.30.42.10">
    <property type="match status" value="1"/>
</dbReference>
<evidence type="ECO:0000313" key="4">
    <source>
        <dbReference type="EMBL" id="CAJ1953306.1"/>
    </source>
</evidence>
<keyword evidence="5" id="KW-1185">Reference proteome</keyword>
<comment type="caution">
    <text evidence="4">The sequence shown here is derived from an EMBL/GenBank/DDBJ whole genome shotgun (WGS) entry which is preliminary data.</text>
</comment>
<dbReference type="SUPFAM" id="SSF50156">
    <property type="entry name" value="PDZ domain-like"/>
    <property type="match status" value="1"/>
</dbReference>
<dbReference type="InterPro" id="IPR002885">
    <property type="entry name" value="PPR_rpt"/>
</dbReference>
<sequence>MKLDVSSSSNPDYSESSLSDALNSVTNAARDQLASEFSVDPDDDEAQISQRKKMVERRQKTYRVQLPLTAARIEGKSDILTIGMSLSQINKGRAFDDKCLNLDTLELEDPNMIMNDEKYDRFDEQGSSRRIDGEYKGAVVSSVLKGGAAWTAGVRAGDILQATSATMGNQMWPKSTLEGVRSAMLSRKATSSSIAMEFQRIGDAEDNQFELSLSKPIGMQLKETDDGFVVVTGLTENAPTLVRYAVKVGDRVLAVDSSLGGKMWPVSTVEGVVSAVTARLPGQEITFRFERPTENMEDQGDKAVESVVQSSNGMKTATKSKLNNEELLKRCRGIIKKYKNSEGSKSSFVGKYDVPGLIADKVLEALSTAEAKVDAVTLSMIMGAYLSCKQANKAVEVFEDATGFSANGCNKEVTTVPNGNDGKKIVTNREALNIFTVSALLKAHAMVGDLDSVERVLAAVEGRAGVDIAGLPSADWPGTGVDGSLTPDTRCYSIALSAAAKSKGRDGLKVALRIFDDMAEPNQKKSPKQKDLVSYNIILNALTTRHRYQEAVNLFYQMKRLGIKPDKFSYTSLMKAIASDIDVEGDIEEVIYDMKEQGVSPDIVTFNTAIRSLCAQRRIIAAKRMVAMMEDCGVSPDSMTYGYLMKSLIDAGKASAALTLFETACSERKTVALTENPYLYTTAISAAASLRDHERALELLTRMSSIGIQPNLKTMTAAMGACLSAGKTDLAAGIFMKIKNPDGYALTQGLEALCESGETSKALSIISQNQGSRGLLKGKLLMKSFKTIISVSLKRDDFGMAREALTALIRGGNLPSREIYEACFEAMELFPKRRKAFQVAGEADEFATQKFQFLLFLLDSIAGRRLPCEGSLYSAVLTYGFTIGGLPKKISTMLVSAKTDFSNDKKLIDDGDETVIVPFFSNWEELFLKYNAMKKRIATDGLPELIVRVSSRDTRAVLKAEKNLTFKRTQLV</sequence>
<dbReference type="PANTHER" id="PTHR47932:SF44">
    <property type="entry name" value="MIOREX COMPLEX COMPONENT 1"/>
    <property type="match status" value="1"/>
</dbReference>
<feature type="region of interest" description="Disordered" evidence="3">
    <location>
        <begin position="33"/>
        <end position="56"/>
    </location>
</feature>
<evidence type="ECO:0000256" key="3">
    <source>
        <dbReference type="SAM" id="MobiDB-lite"/>
    </source>
</evidence>
<feature type="compositionally biased region" description="Low complexity" evidence="3">
    <location>
        <begin position="1"/>
        <end position="19"/>
    </location>
</feature>
<feature type="region of interest" description="Disordered" evidence="3">
    <location>
        <begin position="1"/>
        <end position="20"/>
    </location>
</feature>
<organism evidence="4 5">
    <name type="scientific">Cylindrotheca closterium</name>
    <dbReference type="NCBI Taxonomy" id="2856"/>
    <lineage>
        <taxon>Eukaryota</taxon>
        <taxon>Sar</taxon>
        <taxon>Stramenopiles</taxon>
        <taxon>Ochrophyta</taxon>
        <taxon>Bacillariophyta</taxon>
        <taxon>Bacillariophyceae</taxon>
        <taxon>Bacillariophycidae</taxon>
        <taxon>Bacillariales</taxon>
        <taxon>Bacillariaceae</taxon>
        <taxon>Cylindrotheca</taxon>
    </lineage>
</organism>
<dbReference type="Proteomes" id="UP001295423">
    <property type="component" value="Unassembled WGS sequence"/>
</dbReference>
<dbReference type="Pfam" id="PF13041">
    <property type="entry name" value="PPR_2"/>
    <property type="match status" value="2"/>
</dbReference>
<dbReference type="NCBIfam" id="TIGR00756">
    <property type="entry name" value="PPR"/>
    <property type="match status" value="2"/>
</dbReference>
<dbReference type="InterPro" id="IPR011990">
    <property type="entry name" value="TPR-like_helical_dom_sf"/>
</dbReference>
<feature type="repeat" description="PPR" evidence="2">
    <location>
        <begin position="531"/>
        <end position="565"/>
    </location>
</feature>
<dbReference type="PROSITE" id="PS51375">
    <property type="entry name" value="PPR"/>
    <property type="match status" value="4"/>
</dbReference>
<evidence type="ECO:0000256" key="2">
    <source>
        <dbReference type="PROSITE-ProRule" id="PRU00708"/>
    </source>
</evidence>
<proteinExistence type="predicted"/>
<keyword evidence="1" id="KW-0677">Repeat</keyword>
<dbReference type="InterPro" id="IPR036034">
    <property type="entry name" value="PDZ_sf"/>
</dbReference>
<dbReference type="PANTHER" id="PTHR47932">
    <property type="entry name" value="ATPASE EXPRESSION PROTEIN 3"/>
    <property type="match status" value="1"/>
</dbReference>
<evidence type="ECO:0008006" key="6">
    <source>
        <dbReference type="Google" id="ProtNLM"/>
    </source>
</evidence>
<feature type="repeat" description="PPR" evidence="2">
    <location>
        <begin position="566"/>
        <end position="601"/>
    </location>
</feature>
<evidence type="ECO:0000313" key="5">
    <source>
        <dbReference type="Proteomes" id="UP001295423"/>
    </source>
</evidence>
<dbReference type="AlphaFoldDB" id="A0AAD2FUA2"/>
<dbReference type="Gene3D" id="1.25.40.10">
    <property type="entry name" value="Tetratricopeptide repeat domain"/>
    <property type="match status" value="3"/>
</dbReference>
<evidence type="ECO:0000256" key="1">
    <source>
        <dbReference type="ARBA" id="ARBA00022737"/>
    </source>
</evidence>